<accession>A0ABS4XUD0</accession>
<dbReference type="InterPro" id="IPR027417">
    <property type="entry name" value="P-loop_NTPase"/>
</dbReference>
<evidence type="ECO:0000313" key="1">
    <source>
        <dbReference type="EMBL" id="MBP2400129.1"/>
    </source>
</evidence>
<comment type="caution">
    <text evidence="1">The sequence shown here is derived from an EMBL/GenBank/DDBJ whole genome shotgun (WGS) entry which is preliminary data.</text>
</comment>
<dbReference type="Proteomes" id="UP001195422">
    <property type="component" value="Unassembled WGS sequence"/>
</dbReference>
<organism evidence="1 2">
    <name type="scientific">Glutamicibacter protophormiae</name>
    <name type="common">Brevibacterium protophormiae</name>
    <dbReference type="NCBI Taxonomy" id="37930"/>
    <lineage>
        <taxon>Bacteria</taxon>
        <taxon>Bacillati</taxon>
        <taxon>Actinomycetota</taxon>
        <taxon>Actinomycetes</taxon>
        <taxon>Micrococcales</taxon>
        <taxon>Micrococcaceae</taxon>
        <taxon>Glutamicibacter</taxon>
    </lineage>
</organism>
<name>A0ABS4XUD0_GLUPR</name>
<evidence type="ECO:0000313" key="2">
    <source>
        <dbReference type="Proteomes" id="UP001195422"/>
    </source>
</evidence>
<protein>
    <submittedName>
        <fullName evidence="1">Preprotein translocase subunit SecA</fullName>
    </submittedName>
</protein>
<gene>
    <name evidence="1" type="ORF">JOF39_003210</name>
</gene>
<reference evidence="1 2" key="1">
    <citation type="submission" date="2021-03" db="EMBL/GenBank/DDBJ databases">
        <title>Sequencing the genomes of 1000 actinobacteria strains.</title>
        <authorList>
            <person name="Klenk H.-P."/>
        </authorList>
    </citation>
    <scope>NUCLEOTIDE SEQUENCE [LARGE SCALE GENOMIC DNA]</scope>
    <source>
        <strain evidence="1 2">DSM 20168</strain>
    </source>
</reference>
<dbReference type="EMBL" id="JAGIOJ010000001">
    <property type="protein sequence ID" value="MBP2400129.1"/>
    <property type="molecule type" value="Genomic_DNA"/>
</dbReference>
<keyword evidence="2" id="KW-1185">Reference proteome</keyword>
<dbReference type="Gene3D" id="3.40.50.300">
    <property type="entry name" value="P-loop containing nucleotide triphosphate hydrolases"/>
    <property type="match status" value="1"/>
</dbReference>
<proteinExistence type="predicted"/>
<sequence>MASLLERILRTGDKKTLKVLRKYADTINTLEDEIRELSDEELRGRPKSSGLAWPMVNRSMPCFPRRSP</sequence>